<dbReference type="InterPro" id="IPR052159">
    <property type="entry name" value="Competence_DNA_uptake"/>
</dbReference>
<dbReference type="AlphaFoldDB" id="A0A1G2FZ98"/>
<dbReference type="GO" id="GO:0005886">
    <property type="term" value="C:plasma membrane"/>
    <property type="evidence" value="ECO:0007669"/>
    <property type="project" value="UniProtKB-SubCell"/>
</dbReference>
<feature type="transmembrane region" description="Helical" evidence="6">
    <location>
        <begin position="266"/>
        <end position="299"/>
    </location>
</feature>
<comment type="subcellular location">
    <subcellularLocation>
        <location evidence="1">Cell membrane</location>
        <topology evidence="1">Multi-pass membrane protein</topology>
    </subcellularLocation>
</comment>
<feature type="transmembrane region" description="Helical" evidence="6">
    <location>
        <begin position="236"/>
        <end position="260"/>
    </location>
</feature>
<keyword evidence="3 6" id="KW-0812">Transmembrane</keyword>
<feature type="transmembrane region" description="Helical" evidence="6">
    <location>
        <begin position="397"/>
        <end position="419"/>
    </location>
</feature>
<feature type="domain" description="ComEC/Rec2-related protein" evidence="7">
    <location>
        <begin position="212"/>
        <end position="475"/>
    </location>
</feature>
<feature type="transmembrane region" description="Helical" evidence="6">
    <location>
        <begin position="426"/>
        <end position="446"/>
    </location>
</feature>
<dbReference type="PANTHER" id="PTHR30619:SF1">
    <property type="entry name" value="RECOMBINATION PROTEIN 2"/>
    <property type="match status" value="1"/>
</dbReference>
<comment type="caution">
    <text evidence="9">The sequence shown here is derived from an EMBL/GenBank/DDBJ whole genome shotgun (WGS) entry which is preliminary data.</text>
</comment>
<keyword evidence="2" id="KW-1003">Cell membrane</keyword>
<protein>
    <recommendedName>
        <fullName evidence="11">ComEC/Rec2-related protein domain-containing protein</fullName>
    </recommendedName>
</protein>
<evidence type="ECO:0008006" key="11">
    <source>
        <dbReference type="Google" id="ProtNLM"/>
    </source>
</evidence>
<reference evidence="9 10" key="1">
    <citation type="journal article" date="2016" name="Nat. Commun.">
        <title>Thousands of microbial genomes shed light on interconnected biogeochemical processes in an aquifer system.</title>
        <authorList>
            <person name="Anantharaman K."/>
            <person name="Brown C.T."/>
            <person name="Hug L.A."/>
            <person name="Sharon I."/>
            <person name="Castelle C.J."/>
            <person name="Probst A.J."/>
            <person name="Thomas B.C."/>
            <person name="Singh A."/>
            <person name="Wilkins M.J."/>
            <person name="Karaoz U."/>
            <person name="Brodie E.L."/>
            <person name="Williams K.H."/>
            <person name="Hubbard S.S."/>
            <person name="Banfield J.F."/>
        </authorList>
    </citation>
    <scope>NUCLEOTIDE SEQUENCE [LARGE SCALE GENOMIC DNA]</scope>
</reference>
<evidence type="ECO:0000259" key="7">
    <source>
        <dbReference type="Pfam" id="PF03772"/>
    </source>
</evidence>
<evidence type="ECO:0000256" key="1">
    <source>
        <dbReference type="ARBA" id="ARBA00004651"/>
    </source>
</evidence>
<organism evidence="9 10">
    <name type="scientific">Candidatus Ryanbacteria bacterium RIFCSPHIGHO2_01_45_13</name>
    <dbReference type="NCBI Taxonomy" id="1802112"/>
    <lineage>
        <taxon>Bacteria</taxon>
        <taxon>Candidatus Ryaniibacteriota</taxon>
    </lineage>
</organism>
<feature type="transmembrane region" description="Helical" evidence="6">
    <location>
        <begin position="31"/>
        <end position="48"/>
    </location>
</feature>
<gene>
    <name evidence="9" type="ORF">A2W41_04085</name>
</gene>
<evidence type="ECO:0000256" key="3">
    <source>
        <dbReference type="ARBA" id="ARBA00022692"/>
    </source>
</evidence>
<keyword evidence="5 6" id="KW-0472">Membrane</keyword>
<evidence type="ECO:0000256" key="5">
    <source>
        <dbReference type="ARBA" id="ARBA00023136"/>
    </source>
</evidence>
<feature type="transmembrane region" description="Helical" evidence="6">
    <location>
        <begin position="333"/>
        <end position="354"/>
    </location>
</feature>
<dbReference type="Pfam" id="PF13567">
    <property type="entry name" value="DUF4131"/>
    <property type="match status" value="1"/>
</dbReference>
<dbReference type="Proteomes" id="UP000176700">
    <property type="component" value="Unassembled WGS sequence"/>
</dbReference>
<evidence type="ECO:0000256" key="6">
    <source>
        <dbReference type="SAM" id="Phobius"/>
    </source>
</evidence>
<dbReference type="PANTHER" id="PTHR30619">
    <property type="entry name" value="DNA INTERNALIZATION/COMPETENCE PROTEIN COMEC/REC2"/>
    <property type="match status" value="1"/>
</dbReference>
<evidence type="ECO:0000313" key="10">
    <source>
        <dbReference type="Proteomes" id="UP000176700"/>
    </source>
</evidence>
<dbReference type="InterPro" id="IPR025405">
    <property type="entry name" value="DUF4131"/>
</dbReference>
<evidence type="ECO:0000259" key="8">
    <source>
        <dbReference type="Pfam" id="PF13567"/>
    </source>
</evidence>
<dbReference type="NCBIfam" id="TIGR00360">
    <property type="entry name" value="ComEC_N-term"/>
    <property type="match status" value="1"/>
</dbReference>
<feature type="transmembrane region" description="Helical" evidence="6">
    <location>
        <begin position="311"/>
        <end position="327"/>
    </location>
</feature>
<evidence type="ECO:0000256" key="4">
    <source>
        <dbReference type="ARBA" id="ARBA00022989"/>
    </source>
</evidence>
<accession>A0A1G2FZ98</accession>
<feature type="transmembrane region" description="Helical" evidence="6">
    <location>
        <begin position="366"/>
        <end position="385"/>
    </location>
</feature>
<feature type="transmembrane region" description="Helical" evidence="6">
    <location>
        <begin position="54"/>
        <end position="76"/>
    </location>
</feature>
<proteinExistence type="predicted"/>
<name>A0A1G2FZ98_9BACT</name>
<sequence>MLQMERTDGAIWWLLAYIAGVAMRSFTQSPLMYWVLSLIVACTIAAHIASHKKWYGFIAIASFFALIGIVRMEYVLNKPDALSTLRDTEETVTVTGVVLREPEIRERTTQLLMKYEDHKILLQLPRFPQYKYGDKLLVKGAMQTPDVFADFNYKNFLQKDGIFTVMKFPEVTRISENNGNVIVSYILSAKNKLRTSLYKILPAPQSDILAAMMLGDQGKMSGDLKQQLNKTGLRHITAISGMHITILAGLLMFALIGMGLWKGQAFYAAICILLLYIIMIGAPPSAVRAGIMAGLLLVAEKMGRPANTTRFLLFAAAVMLFVNPFLLTRDVGFQLSFLAVLGIAQLSESFFMWSSPLLPWQTLRRMVAMTLSAQVYTMPILLYNFGSISLITPLTNILVVPLLGMVLLAGFLGTVFGLVSNMLGTVLSFPLYVLLLYITTVIDTGARLPFSSISIQNVSWLWFIPYYLLIVLLLQKQRRAHWQVQRM</sequence>
<evidence type="ECO:0000313" key="9">
    <source>
        <dbReference type="EMBL" id="OGZ43414.1"/>
    </source>
</evidence>
<feature type="transmembrane region" description="Helical" evidence="6">
    <location>
        <begin position="458"/>
        <end position="474"/>
    </location>
</feature>
<dbReference type="InterPro" id="IPR004477">
    <property type="entry name" value="ComEC_N"/>
</dbReference>
<dbReference type="EMBL" id="MHNI01000007">
    <property type="protein sequence ID" value="OGZ43414.1"/>
    <property type="molecule type" value="Genomic_DNA"/>
</dbReference>
<feature type="domain" description="DUF4131" evidence="8">
    <location>
        <begin position="30"/>
        <end position="171"/>
    </location>
</feature>
<keyword evidence="4 6" id="KW-1133">Transmembrane helix</keyword>
<dbReference type="Pfam" id="PF03772">
    <property type="entry name" value="Competence"/>
    <property type="match status" value="1"/>
</dbReference>
<evidence type="ECO:0000256" key="2">
    <source>
        <dbReference type="ARBA" id="ARBA00022475"/>
    </source>
</evidence>